<organism evidence="5 6">
    <name type="scientific">Cirrhinus molitorella</name>
    <name type="common">mud carp</name>
    <dbReference type="NCBI Taxonomy" id="172907"/>
    <lineage>
        <taxon>Eukaryota</taxon>
        <taxon>Metazoa</taxon>
        <taxon>Chordata</taxon>
        <taxon>Craniata</taxon>
        <taxon>Vertebrata</taxon>
        <taxon>Euteleostomi</taxon>
        <taxon>Actinopterygii</taxon>
        <taxon>Neopterygii</taxon>
        <taxon>Teleostei</taxon>
        <taxon>Ostariophysi</taxon>
        <taxon>Cypriniformes</taxon>
        <taxon>Cyprinidae</taxon>
        <taxon>Labeoninae</taxon>
        <taxon>Labeonini</taxon>
        <taxon>Cirrhinus</taxon>
    </lineage>
</organism>
<keyword evidence="3" id="KW-0964">Secreted</keyword>
<dbReference type="SMART" id="SM00442">
    <property type="entry name" value="FGF"/>
    <property type="match status" value="1"/>
</dbReference>
<dbReference type="EMBL" id="JAYMGO010000003">
    <property type="protein sequence ID" value="KAL1278098.1"/>
    <property type="molecule type" value="Genomic_DNA"/>
</dbReference>
<feature type="compositionally biased region" description="Basic and acidic residues" evidence="4">
    <location>
        <begin position="17"/>
        <end position="31"/>
    </location>
</feature>
<evidence type="ECO:0008006" key="7">
    <source>
        <dbReference type="Google" id="ProtNLM"/>
    </source>
</evidence>
<protein>
    <recommendedName>
        <fullName evidence="7">Fibroblast growth factor 21</fullName>
    </recommendedName>
</protein>
<comment type="caution">
    <text evidence="5">The sequence shown here is derived from an EMBL/GenBank/DDBJ whole genome shotgun (WGS) entry which is preliminary data.</text>
</comment>
<evidence type="ECO:0000256" key="1">
    <source>
        <dbReference type="ARBA" id="ARBA00004613"/>
    </source>
</evidence>
<evidence type="ECO:0000256" key="3">
    <source>
        <dbReference type="ARBA" id="ARBA00022525"/>
    </source>
</evidence>
<dbReference type="InterPro" id="IPR008996">
    <property type="entry name" value="IL1/FGF"/>
</dbReference>
<sequence>MSTRGMLKSRLALALRPESEEGRERAADGQKDVNPPHSSQDNRIQQLLTEQNVLLPFSTQVRECLLYTENRKHGLFLEMKSDGSVRGSPVQKRNCVLNLRSVKAGETVIQSSDTSLFLCVDDEDNLKGQPHYSEADCTFQELLLADGYSFFLSPHTKLPVSLLSKQSGQKHGAPLSRFLPVMNTQLARGEDSQIQEVKQYITDINLDSDDPLGIGHQSHIQTVFSPSLHTKK</sequence>
<keyword evidence="6" id="KW-1185">Reference proteome</keyword>
<proteinExistence type="inferred from homology"/>
<reference evidence="5 6" key="1">
    <citation type="submission" date="2023-09" db="EMBL/GenBank/DDBJ databases">
        <authorList>
            <person name="Wang M."/>
        </authorList>
    </citation>
    <scope>NUCLEOTIDE SEQUENCE [LARGE SCALE GENOMIC DNA]</scope>
    <source>
        <strain evidence="5">GT-2023</strain>
        <tissue evidence="5">Liver</tissue>
    </source>
</reference>
<dbReference type="Proteomes" id="UP001558613">
    <property type="component" value="Unassembled WGS sequence"/>
</dbReference>
<comment type="similarity">
    <text evidence="2">Belongs to the heparin-binding growth factors family.</text>
</comment>
<dbReference type="SUPFAM" id="SSF50353">
    <property type="entry name" value="Cytokine"/>
    <property type="match status" value="1"/>
</dbReference>
<gene>
    <name evidence="5" type="ORF">QQF64_024771</name>
</gene>
<dbReference type="InterPro" id="IPR002209">
    <property type="entry name" value="Fibroblast_GF_fam"/>
</dbReference>
<dbReference type="Gene3D" id="2.80.10.50">
    <property type="match status" value="1"/>
</dbReference>
<name>A0ABR3NM80_9TELE</name>
<evidence type="ECO:0000256" key="2">
    <source>
        <dbReference type="ARBA" id="ARBA00007936"/>
    </source>
</evidence>
<evidence type="ECO:0000313" key="6">
    <source>
        <dbReference type="Proteomes" id="UP001558613"/>
    </source>
</evidence>
<accession>A0ABR3NM80</accession>
<evidence type="ECO:0000256" key="4">
    <source>
        <dbReference type="SAM" id="MobiDB-lite"/>
    </source>
</evidence>
<evidence type="ECO:0000313" key="5">
    <source>
        <dbReference type="EMBL" id="KAL1278098.1"/>
    </source>
</evidence>
<feature type="region of interest" description="Disordered" evidence="4">
    <location>
        <begin position="1"/>
        <end position="41"/>
    </location>
</feature>
<dbReference type="Pfam" id="PF00167">
    <property type="entry name" value="FGF"/>
    <property type="match status" value="1"/>
</dbReference>
<comment type="subcellular location">
    <subcellularLocation>
        <location evidence="1">Secreted</location>
    </subcellularLocation>
</comment>
<dbReference type="PANTHER" id="PTHR11486">
    <property type="entry name" value="FIBROBLAST GROWTH FACTOR"/>
    <property type="match status" value="1"/>
</dbReference>